<dbReference type="PANTHER" id="PTHR11717">
    <property type="entry name" value="LOW MOLECULAR WEIGHT PROTEIN TYROSINE PHOSPHATASE"/>
    <property type="match status" value="1"/>
</dbReference>
<dbReference type="PRINTS" id="PR00719">
    <property type="entry name" value="LMWPTPASE"/>
</dbReference>
<dbReference type="GO" id="GO:0003993">
    <property type="term" value="F:acid phosphatase activity"/>
    <property type="evidence" value="ECO:0007669"/>
    <property type="project" value="UniProtKB-UniRule"/>
</dbReference>
<sequence length="145" mass="17026">NICRSTMAEAILSHLLTERKVREKWKVDSAGHGDWHLGKPPEERTLQVLARHSITDYTHTARLITEEDFFTSDYILCMDDYNLEELEAMKPVESQSVLWKLGDFDLKGARNIFDPYYSNTIEIYEKVYTQCYRCCEAFLDYALKN</sequence>
<gene>
    <name evidence="9" type="ORF">PoB_005452600</name>
</gene>
<evidence type="ECO:0000256" key="5">
    <source>
        <dbReference type="ARBA" id="ARBA00022912"/>
    </source>
</evidence>
<dbReference type="GO" id="GO:0005737">
    <property type="term" value="C:cytoplasm"/>
    <property type="evidence" value="ECO:0007669"/>
    <property type="project" value="UniProtKB-SubCell"/>
</dbReference>
<dbReference type="Pfam" id="PF01451">
    <property type="entry name" value="LMWPc"/>
    <property type="match status" value="1"/>
</dbReference>
<dbReference type="InterPro" id="IPR050438">
    <property type="entry name" value="LMW_PTPase"/>
</dbReference>
<comment type="caution">
    <text evidence="9">The sequence shown here is derived from an EMBL/GenBank/DDBJ whole genome shotgun (WGS) entry which is preliminary data.</text>
</comment>
<dbReference type="AlphaFoldDB" id="A0AAV4C9M8"/>
<dbReference type="EC" id="3.1.3.2" evidence="7"/>
<dbReference type="SUPFAM" id="SSF52788">
    <property type="entry name" value="Phosphotyrosine protein phosphatases I"/>
    <property type="match status" value="1"/>
</dbReference>
<protein>
    <recommendedName>
        <fullName evidence="7">Low molecular weight phosphotyrosine protein phosphatase</fullName>
        <shortName evidence="7">LMW-PTP</shortName>
        <shortName evidence="7">LMW-PTPase</shortName>
        <ecNumber evidence="7">3.1.3.2</ecNumber>
        <ecNumber evidence="7">3.1.3.48</ecNumber>
    </recommendedName>
    <alternativeName>
        <fullName evidence="7">Low molecular weight cytosolic acid phosphatase</fullName>
    </alternativeName>
</protein>
<evidence type="ECO:0000259" key="8">
    <source>
        <dbReference type="SMART" id="SM00226"/>
    </source>
</evidence>
<dbReference type="InterPro" id="IPR023485">
    <property type="entry name" value="Ptyr_pPase"/>
</dbReference>
<dbReference type="Proteomes" id="UP000735302">
    <property type="component" value="Unassembled WGS sequence"/>
</dbReference>
<feature type="non-terminal residue" evidence="9">
    <location>
        <position position="1"/>
    </location>
</feature>
<evidence type="ECO:0000256" key="3">
    <source>
        <dbReference type="ARBA" id="ARBA00022490"/>
    </source>
</evidence>
<feature type="active site" evidence="6">
    <location>
        <position position="4"/>
    </location>
</feature>
<comment type="function">
    <text evidence="7">Acts on tyrosine phosphorylated proteins, low-MW aryl phosphates and natural and synthetic acyl phosphates.</text>
</comment>
<dbReference type="InterPro" id="IPR002115">
    <property type="entry name" value="Tyr_Pase_low_mol_wt_mml"/>
</dbReference>
<evidence type="ECO:0000256" key="7">
    <source>
        <dbReference type="RuleBase" id="RU368115"/>
    </source>
</evidence>
<dbReference type="InterPro" id="IPR017867">
    <property type="entry name" value="Tyr_phospatase_low_mol_wt"/>
</dbReference>
<dbReference type="EMBL" id="BLXT01005987">
    <property type="protein sequence ID" value="GFO28021.1"/>
    <property type="molecule type" value="Genomic_DNA"/>
</dbReference>
<accession>A0AAV4C9M8</accession>
<evidence type="ECO:0000256" key="6">
    <source>
        <dbReference type="PIRSR" id="PIRSR617867-1"/>
    </source>
</evidence>
<dbReference type="PRINTS" id="PR00720">
    <property type="entry name" value="MAMMALPTPASE"/>
</dbReference>
<evidence type="ECO:0000256" key="1">
    <source>
        <dbReference type="ARBA" id="ARBA00004496"/>
    </source>
</evidence>
<dbReference type="EC" id="3.1.3.48" evidence="7"/>
<feature type="active site" description="Proton donor" evidence="6">
    <location>
        <position position="114"/>
    </location>
</feature>
<evidence type="ECO:0000256" key="2">
    <source>
        <dbReference type="ARBA" id="ARBA00011063"/>
    </source>
</evidence>
<evidence type="ECO:0000256" key="4">
    <source>
        <dbReference type="ARBA" id="ARBA00022801"/>
    </source>
</evidence>
<comment type="catalytic activity">
    <reaction evidence="7">
        <text>a phosphate monoester + H2O = an alcohol + phosphate</text>
        <dbReference type="Rhea" id="RHEA:15017"/>
        <dbReference type="ChEBI" id="CHEBI:15377"/>
        <dbReference type="ChEBI" id="CHEBI:30879"/>
        <dbReference type="ChEBI" id="CHEBI:43474"/>
        <dbReference type="ChEBI" id="CHEBI:67140"/>
        <dbReference type="EC" id="3.1.3.2"/>
    </reaction>
</comment>
<dbReference type="PANTHER" id="PTHR11717:SF7">
    <property type="entry name" value="LOW MOLECULAR WEIGHT PHOSPHOTYROSINE PROTEIN PHOSPHATASE"/>
    <property type="match status" value="1"/>
</dbReference>
<comment type="similarity">
    <text evidence="2 7">Belongs to the low molecular weight phosphotyrosine protein phosphatase family.</text>
</comment>
<name>A0AAV4C9M8_9GAST</name>
<organism evidence="9 10">
    <name type="scientific">Plakobranchus ocellatus</name>
    <dbReference type="NCBI Taxonomy" id="259542"/>
    <lineage>
        <taxon>Eukaryota</taxon>
        <taxon>Metazoa</taxon>
        <taxon>Spiralia</taxon>
        <taxon>Lophotrochozoa</taxon>
        <taxon>Mollusca</taxon>
        <taxon>Gastropoda</taxon>
        <taxon>Heterobranchia</taxon>
        <taxon>Euthyneura</taxon>
        <taxon>Panpulmonata</taxon>
        <taxon>Sacoglossa</taxon>
        <taxon>Placobranchoidea</taxon>
        <taxon>Plakobranchidae</taxon>
        <taxon>Plakobranchus</taxon>
    </lineage>
</organism>
<comment type="catalytic activity">
    <reaction evidence="7">
        <text>O-phospho-L-tyrosyl-[protein] + H2O = L-tyrosyl-[protein] + phosphate</text>
        <dbReference type="Rhea" id="RHEA:10684"/>
        <dbReference type="Rhea" id="RHEA-COMP:10136"/>
        <dbReference type="Rhea" id="RHEA-COMP:20101"/>
        <dbReference type="ChEBI" id="CHEBI:15377"/>
        <dbReference type="ChEBI" id="CHEBI:43474"/>
        <dbReference type="ChEBI" id="CHEBI:46858"/>
        <dbReference type="ChEBI" id="CHEBI:61978"/>
        <dbReference type="EC" id="3.1.3.48"/>
    </reaction>
</comment>
<dbReference type="CDD" id="cd16343">
    <property type="entry name" value="LMWPTP"/>
    <property type="match status" value="1"/>
</dbReference>
<evidence type="ECO:0000313" key="9">
    <source>
        <dbReference type="EMBL" id="GFO28021.1"/>
    </source>
</evidence>
<evidence type="ECO:0000313" key="10">
    <source>
        <dbReference type="Proteomes" id="UP000735302"/>
    </source>
</evidence>
<dbReference type="SMART" id="SM00226">
    <property type="entry name" value="LMWPc"/>
    <property type="match status" value="1"/>
</dbReference>
<feature type="domain" description="Phosphotyrosine protein phosphatase I" evidence="8">
    <location>
        <begin position="1"/>
        <end position="141"/>
    </location>
</feature>
<comment type="subcellular location">
    <subcellularLocation>
        <location evidence="1 7">Cytoplasm</location>
    </subcellularLocation>
</comment>
<keyword evidence="4 7" id="KW-0378">Hydrolase</keyword>
<proteinExistence type="inferred from homology"/>
<keyword evidence="3 7" id="KW-0963">Cytoplasm</keyword>
<keyword evidence="10" id="KW-1185">Reference proteome</keyword>
<dbReference type="Gene3D" id="3.40.50.2300">
    <property type="match status" value="1"/>
</dbReference>
<keyword evidence="5 7" id="KW-0904">Protein phosphatase</keyword>
<reference evidence="9 10" key="1">
    <citation type="journal article" date="2021" name="Elife">
        <title>Chloroplast acquisition without the gene transfer in kleptoplastic sea slugs, Plakobranchus ocellatus.</title>
        <authorList>
            <person name="Maeda T."/>
            <person name="Takahashi S."/>
            <person name="Yoshida T."/>
            <person name="Shimamura S."/>
            <person name="Takaki Y."/>
            <person name="Nagai Y."/>
            <person name="Toyoda A."/>
            <person name="Suzuki Y."/>
            <person name="Arimoto A."/>
            <person name="Ishii H."/>
            <person name="Satoh N."/>
            <person name="Nishiyama T."/>
            <person name="Hasebe M."/>
            <person name="Maruyama T."/>
            <person name="Minagawa J."/>
            <person name="Obokata J."/>
            <person name="Shigenobu S."/>
        </authorList>
    </citation>
    <scope>NUCLEOTIDE SEQUENCE [LARGE SCALE GENOMIC DNA]</scope>
</reference>
<dbReference type="InterPro" id="IPR036196">
    <property type="entry name" value="Ptyr_pPase_sf"/>
</dbReference>
<dbReference type="GO" id="GO:0004726">
    <property type="term" value="F:non-membrane spanning protein tyrosine phosphatase activity"/>
    <property type="evidence" value="ECO:0007669"/>
    <property type="project" value="InterPro"/>
</dbReference>